<dbReference type="PANTHER" id="PTHR33868:SF2">
    <property type="entry name" value="EXPRESSED PROTEIN"/>
    <property type="match status" value="1"/>
</dbReference>
<name>A0AAN9DZ38_CROPI</name>
<keyword evidence="2" id="KW-1185">Reference proteome</keyword>
<dbReference type="EMBL" id="JAYWIO010000008">
    <property type="protein sequence ID" value="KAK7243574.1"/>
    <property type="molecule type" value="Genomic_DNA"/>
</dbReference>
<comment type="caution">
    <text evidence="1">The sequence shown here is derived from an EMBL/GenBank/DDBJ whole genome shotgun (WGS) entry which is preliminary data.</text>
</comment>
<sequence>MTAAEIRAVWQRTANGCFVQEDAKRAPKLACATSKLVDTGQVSATYESDHAAVNVAAFSRKSSFLNLPPNLRWWLMQPNQGFQNFLTYEQLNALEDEQTNDFSLDSDYSWIEGDKARPWWRTTDRDELASFVSQKSVDHVENCDLPPPQKKYLTREPCADLSDDKIKTRSFGNEAKSRCFSNLTEQEKGSLDSELTHNKQWPSGNKRQLYYASGKSSRYFLSS</sequence>
<evidence type="ECO:0000313" key="2">
    <source>
        <dbReference type="Proteomes" id="UP001372338"/>
    </source>
</evidence>
<dbReference type="PANTHER" id="PTHR33868">
    <property type="entry name" value="EXPRESSED PROTEIN"/>
    <property type="match status" value="1"/>
</dbReference>
<protein>
    <submittedName>
        <fullName evidence="1">Uncharacterized protein</fullName>
    </submittedName>
</protein>
<reference evidence="1 2" key="1">
    <citation type="submission" date="2024-01" db="EMBL/GenBank/DDBJ databases">
        <title>The genomes of 5 underutilized Papilionoideae crops provide insights into root nodulation and disease resistanc.</title>
        <authorList>
            <person name="Yuan L."/>
        </authorList>
    </citation>
    <scope>NUCLEOTIDE SEQUENCE [LARGE SCALE GENOMIC DNA]</scope>
    <source>
        <strain evidence="1">ZHUSHIDOU_FW_LH</strain>
        <tissue evidence="1">Leaf</tissue>
    </source>
</reference>
<accession>A0AAN9DZ38</accession>
<proteinExistence type="predicted"/>
<dbReference type="AlphaFoldDB" id="A0AAN9DZ38"/>
<gene>
    <name evidence="1" type="ORF">RIF29_38377</name>
</gene>
<organism evidence="1 2">
    <name type="scientific">Crotalaria pallida</name>
    <name type="common">Smooth rattlebox</name>
    <name type="synonym">Crotalaria striata</name>
    <dbReference type="NCBI Taxonomy" id="3830"/>
    <lineage>
        <taxon>Eukaryota</taxon>
        <taxon>Viridiplantae</taxon>
        <taxon>Streptophyta</taxon>
        <taxon>Embryophyta</taxon>
        <taxon>Tracheophyta</taxon>
        <taxon>Spermatophyta</taxon>
        <taxon>Magnoliopsida</taxon>
        <taxon>eudicotyledons</taxon>
        <taxon>Gunneridae</taxon>
        <taxon>Pentapetalae</taxon>
        <taxon>rosids</taxon>
        <taxon>fabids</taxon>
        <taxon>Fabales</taxon>
        <taxon>Fabaceae</taxon>
        <taxon>Papilionoideae</taxon>
        <taxon>50 kb inversion clade</taxon>
        <taxon>genistoids sensu lato</taxon>
        <taxon>core genistoids</taxon>
        <taxon>Crotalarieae</taxon>
        <taxon>Crotalaria</taxon>
    </lineage>
</organism>
<dbReference type="Proteomes" id="UP001372338">
    <property type="component" value="Unassembled WGS sequence"/>
</dbReference>
<evidence type="ECO:0000313" key="1">
    <source>
        <dbReference type="EMBL" id="KAK7243574.1"/>
    </source>
</evidence>